<dbReference type="AlphaFoldDB" id="F0RTI3"/>
<dbReference type="EMBL" id="CP002541">
    <property type="protein sequence ID" value="ADY14178.1"/>
    <property type="molecule type" value="Genomic_DNA"/>
</dbReference>
<dbReference type="STRING" id="158189.SpiBuddy_2363"/>
<sequence length="75" mass="8963">MSLYEKEPIMVKLEMNVLDRKGDWVLVQYFPDPTIAETFLYNTKEEKCYGGYLDIDAEELTEDWYRLTGDTRNEE</sequence>
<dbReference type="HOGENOM" id="CLU_2669145_0_0_12"/>
<accession>F0RTI3</accession>
<proteinExistence type="predicted"/>
<evidence type="ECO:0000313" key="1">
    <source>
        <dbReference type="EMBL" id="ADY14178.1"/>
    </source>
</evidence>
<dbReference type="KEGG" id="sbu:SpiBuddy_2363"/>
<dbReference type="Proteomes" id="UP000008466">
    <property type="component" value="Chromosome"/>
</dbReference>
<organism evidence="1 2">
    <name type="scientific">Sphaerochaeta globosa (strain ATCC BAA-1886 / DSM 22777 / Buddy)</name>
    <name type="common">Spirochaeta sp. (strain Buddy)</name>
    <dbReference type="NCBI Taxonomy" id="158189"/>
    <lineage>
        <taxon>Bacteria</taxon>
        <taxon>Pseudomonadati</taxon>
        <taxon>Spirochaetota</taxon>
        <taxon>Spirochaetia</taxon>
        <taxon>Spirochaetales</taxon>
        <taxon>Sphaerochaetaceae</taxon>
        <taxon>Sphaerochaeta</taxon>
    </lineage>
</organism>
<gene>
    <name evidence="1" type="ordered locus">SpiBuddy_2363</name>
</gene>
<dbReference type="RefSeq" id="WP_013608027.1">
    <property type="nucleotide sequence ID" value="NC_015152.1"/>
</dbReference>
<protein>
    <submittedName>
        <fullName evidence="1">Uncharacterized protein</fullName>
    </submittedName>
</protein>
<name>F0RTI3_SPHGB</name>
<keyword evidence="2" id="KW-1185">Reference proteome</keyword>
<reference evidence="2" key="1">
    <citation type="submission" date="2011-02" db="EMBL/GenBank/DDBJ databases">
        <title>Complete sequence of Spirochaeta sp. Buddy.</title>
        <authorList>
            <person name="Lucas S."/>
            <person name="Copeland A."/>
            <person name="Lapidus A."/>
            <person name="Cheng J.-F."/>
            <person name="Goodwin L."/>
            <person name="Pitluck S."/>
            <person name="Zeytun A."/>
            <person name="Detter J.C."/>
            <person name="Han C."/>
            <person name="Tapia R."/>
            <person name="Land M."/>
            <person name="Hauser L."/>
            <person name="Kyrpides N."/>
            <person name="Ivanova N."/>
            <person name="Mikhailova N."/>
            <person name="Pagani I."/>
            <person name="Ritalahti K.M."/>
            <person name="Loeffler F.E."/>
            <person name="Woyke T."/>
        </authorList>
    </citation>
    <scope>NUCLEOTIDE SEQUENCE [LARGE SCALE GENOMIC DNA]</scope>
    <source>
        <strain evidence="2">ATCC BAA-1886 / DSM 22777 / Buddy</strain>
    </source>
</reference>
<evidence type="ECO:0000313" key="2">
    <source>
        <dbReference type="Proteomes" id="UP000008466"/>
    </source>
</evidence>